<dbReference type="Proteomes" id="UP000050525">
    <property type="component" value="Unassembled WGS sequence"/>
</dbReference>
<protein>
    <submittedName>
        <fullName evidence="1">Uncharacterized protein</fullName>
    </submittedName>
</protein>
<reference evidence="1 2" key="1">
    <citation type="journal article" date="2012" name="Genome Biol.">
        <title>Sequencing three crocodilian genomes to illuminate the evolution of archosaurs and amniotes.</title>
        <authorList>
            <person name="St John J.A."/>
            <person name="Braun E.L."/>
            <person name="Isberg S.R."/>
            <person name="Miles L.G."/>
            <person name="Chong A.Y."/>
            <person name="Gongora J."/>
            <person name="Dalzell P."/>
            <person name="Moran C."/>
            <person name="Bed'hom B."/>
            <person name="Abzhanov A."/>
            <person name="Burgess S.C."/>
            <person name="Cooksey A.M."/>
            <person name="Castoe T.A."/>
            <person name="Crawford N.G."/>
            <person name="Densmore L.D."/>
            <person name="Drew J.C."/>
            <person name="Edwards S.V."/>
            <person name="Faircloth B.C."/>
            <person name="Fujita M.K."/>
            <person name="Greenwold M.J."/>
            <person name="Hoffmann F.G."/>
            <person name="Howard J.M."/>
            <person name="Iguchi T."/>
            <person name="Janes D.E."/>
            <person name="Khan S.Y."/>
            <person name="Kohno S."/>
            <person name="de Koning A.J."/>
            <person name="Lance S.L."/>
            <person name="McCarthy F.M."/>
            <person name="McCormack J.E."/>
            <person name="Merchant M.E."/>
            <person name="Peterson D.G."/>
            <person name="Pollock D.D."/>
            <person name="Pourmand N."/>
            <person name="Raney B.J."/>
            <person name="Roessler K.A."/>
            <person name="Sanford J.R."/>
            <person name="Sawyer R.H."/>
            <person name="Schmidt C.J."/>
            <person name="Triplett E.W."/>
            <person name="Tuberville T.D."/>
            <person name="Venegas-Anaya M."/>
            <person name="Howard J.T."/>
            <person name="Jarvis E.D."/>
            <person name="Guillette L.J.Jr."/>
            <person name="Glenn T.C."/>
            <person name="Green R.E."/>
            <person name="Ray D.A."/>
        </authorList>
    </citation>
    <scope>NUCLEOTIDE SEQUENCE [LARGE SCALE GENOMIC DNA]</scope>
    <source>
        <strain evidence="1">KSC_2009_1</strain>
    </source>
</reference>
<gene>
    <name evidence="1" type="ORF">Y1Q_0000229</name>
</gene>
<organism evidence="1 2">
    <name type="scientific">Alligator mississippiensis</name>
    <name type="common">American alligator</name>
    <dbReference type="NCBI Taxonomy" id="8496"/>
    <lineage>
        <taxon>Eukaryota</taxon>
        <taxon>Metazoa</taxon>
        <taxon>Chordata</taxon>
        <taxon>Craniata</taxon>
        <taxon>Vertebrata</taxon>
        <taxon>Euteleostomi</taxon>
        <taxon>Archelosauria</taxon>
        <taxon>Archosauria</taxon>
        <taxon>Crocodylia</taxon>
        <taxon>Alligatoridae</taxon>
        <taxon>Alligatorinae</taxon>
        <taxon>Alligator</taxon>
    </lineage>
</organism>
<evidence type="ECO:0000313" key="2">
    <source>
        <dbReference type="Proteomes" id="UP000050525"/>
    </source>
</evidence>
<sequence>MFCLPWCPESVCLILPPKKGKILQLASVSPLTQAQAHQGRAPTGAKRKGHAAPTNIIQALFFLLLGNPT</sequence>
<name>A0A151P064_ALLMI</name>
<dbReference type="AlphaFoldDB" id="A0A151P064"/>
<keyword evidence="2" id="KW-1185">Reference proteome</keyword>
<proteinExistence type="predicted"/>
<accession>A0A151P064</accession>
<comment type="caution">
    <text evidence="1">The sequence shown here is derived from an EMBL/GenBank/DDBJ whole genome shotgun (WGS) entry which is preliminary data.</text>
</comment>
<dbReference type="EMBL" id="AKHW03001382">
    <property type="protein sequence ID" value="KYO42542.1"/>
    <property type="molecule type" value="Genomic_DNA"/>
</dbReference>
<evidence type="ECO:0000313" key="1">
    <source>
        <dbReference type="EMBL" id="KYO42542.1"/>
    </source>
</evidence>